<feature type="domain" description="PAC" evidence="2">
    <location>
        <begin position="78"/>
        <end position="126"/>
    </location>
</feature>
<dbReference type="SUPFAM" id="SSF55073">
    <property type="entry name" value="Nucleotide cyclase"/>
    <property type="match status" value="1"/>
</dbReference>
<dbReference type="SMART" id="SM00267">
    <property type="entry name" value="GGDEF"/>
    <property type="match status" value="1"/>
</dbReference>
<evidence type="ECO:0000313" key="4">
    <source>
        <dbReference type="EMBL" id="MTD33865.1"/>
    </source>
</evidence>
<protein>
    <submittedName>
        <fullName evidence="4">Diguanylate cyclase</fullName>
    </submittedName>
</protein>
<dbReference type="Pfam" id="PF08447">
    <property type="entry name" value="PAS_3"/>
    <property type="match status" value="1"/>
</dbReference>
<dbReference type="InterPro" id="IPR013655">
    <property type="entry name" value="PAS_fold_3"/>
</dbReference>
<dbReference type="InterPro" id="IPR003018">
    <property type="entry name" value="GAF"/>
</dbReference>
<dbReference type="RefSeq" id="WP_230371012.1">
    <property type="nucleotide sequence ID" value="NZ_WLYX01000001.1"/>
</dbReference>
<dbReference type="Pfam" id="PF00990">
    <property type="entry name" value="GGDEF"/>
    <property type="match status" value="1"/>
</dbReference>
<dbReference type="CDD" id="cd01949">
    <property type="entry name" value="GGDEF"/>
    <property type="match status" value="1"/>
</dbReference>
<dbReference type="PROSITE" id="PS50112">
    <property type="entry name" value="PAS"/>
    <property type="match status" value="1"/>
</dbReference>
<dbReference type="InterPro" id="IPR043128">
    <property type="entry name" value="Rev_trsase/Diguanyl_cyclase"/>
</dbReference>
<sequence length="444" mass="49960">MEMKTALPLSSVIDLLLDAVCVVDAAGLFVYVSAACERIFGYSPEEMLGKSMIEMVVPEDRERTLQAARQIMSGQAQPHFENRYLRKDGEIVYVMWSARWSETDQLRIAVAHDVTERKRAESVQAAIYAISEAAHAAEDLPALFQQIHQIIGQLLPANNFYVALYDEDSGQLSFPYHVDSLKPDPAIPKPASGTLCAEVIRTHQPLLLTRSRLAACPVHLIDAFGQNVLCWLGVPLNTGRGTIGALVLKSYSGEACYTEKDQDLLQYVSTQVATAIERKQLHTRLQFMAQYDALTHLPNRRLLHDRLESALMRARREQWQFSLLYLDLDKFKQINDTFGHVAGDLLLQAVARRLKQCVRESDTVARVGGDEFVVLLESTLEPEHVAVVVDKIHKAFELPLDIASHSLRIQPSIGIAHYPEHGEEAQQLLKYADEAMYYSKHNEK</sequence>
<reference evidence="4 5" key="1">
    <citation type="submission" date="2019-11" db="EMBL/GenBank/DDBJ databases">
        <title>Draft genome sequence of Paludibacterium sp. dN18-1.</title>
        <authorList>
            <person name="Im W.-T."/>
        </authorList>
    </citation>
    <scope>NUCLEOTIDE SEQUENCE [LARGE SCALE GENOMIC DNA]</scope>
    <source>
        <strain evidence="5">dN 18-1</strain>
    </source>
</reference>
<feature type="domain" description="PAS" evidence="1">
    <location>
        <begin position="5"/>
        <end position="75"/>
    </location>
</feature>
<keyword evidence="5" id="KW-1185">Reference proteome</keyword>
<evidence type="ECO:0000259" key="2">
    <source>
        <dbReference type="PROSITE" id="PS50113"/>
    </source>
</evidence>
<feature type="domain" description="GGDEF" evidence="3">
    <location>
        <begin position="319"/>
        <end position="444"/>
    </location>
</feature>
<dbReference type="InterPro" id="IPR000700">
    <property type="entry name" value="PAS-assoc_C"/>
</dbReference>
<dbReference type="PANTHER" id="PTHR46663">
    <property type="entry name" value="DIGUANYLATE CYCLASE DGCT-RELATED"/>
    <property type="match status" value="1"/>
</dbReference>
<accession>A0A844GH92</accession>
<dbReference type="InterPro" id="IPR052163">
    <property type="entry name" value="DGC-Regulatory_Protein"/>
</dbReference>
<dbReference type="NCBIfam" id="TIGR00229">
    <property type="entry name" value="sensory_box"/>
    <property type="match status" value="1"/>
</dbReference>
<dbReference type="AlphaFoldDB" id="A0A844GH92"/>
<gene>
    <name evidence="4" type="ORF">GKE73_15275</name>
</gene>
<name>A0A844GH92_9NEIS</name>
<dbReference type="Pfam" id="PF13185">
    <property type="entry name" value="GAF_2"/>
    <property type="match status" value="1"/>
</dbReference>
<dbReference type="Gene3D" id="3.30.70.270">
    <property type="match status" value="1"/>
</dbReference>
<dbReference type="GO" id="GO:0003824">
    <property type="term" value="F:catalytic activity"/>
    <property type="evidence" value="ECO:0007669"/>
    <property type="project" value="UniProtKB-ARBA"/>
</dbReference>
<comment type="caution">
    <text evidence="4">The sequence shown here is derived from an EMBL/GenBank/DDBJ whole genome shotgun (WGS) entry which is preliminary data.</text>
</comment>
<proteinExistence type="predicted"/>
<evidence type="ECO:0000313" key="5">
    <source>
        <dbReference type="Proteomes" id="UP000446658"/>
    </source>
</evidence>
<dbReference type="SMART" id="SM00091">
    <property type="entry name" value="PAS"/>
    <property type="match status" value="1"/>
</dbReference>
<dbReference type="Gene3D" id="3.30.450.20">
    <property type="entry name" value="PAS domain"/>
    <property type="match status" value="1"/>
</dbReference>
<organism evidence="4 5">
    <name type="scientific">Paludibacterium denitrificans</name>
    <dbReference type="NCBI Taxonomy" id="2675226"/>
    <lineage>
        <taxon>Bacteria</taxon>
        <taxon>Pseudomonadati</taxon>
        <taxon>Pseudomonadota</taxon>
        <taxon>Betaproteobacteria</taxon>
        <taxon>Neisseriales</taxon>
        <taxon>Chromobacteriaceae</taxon>
        <taxon>Paludibacterium</taxon>
    </lineage>
</organism>
<dbReference type="InterPro" id="IPR035965">
    <property type="entry name" value="PAS-like_dom_sf"/>
</dbReference>
<evidence type="ECO:0000259" key="1">
    <source>
        <dbReference type="PROSITE" id="PS50112"/>
    </source>
</evidence>
<dbReference type="InterPro" id="IPR000160">
    <property type="entry name" value="GGDEF_dom"/>
</dbReference>
<dbReference type="FunFam" id="3.30.70.270:FF:000001">
    <property type="entry name" value="Diguanylate cyclase domain protein"/>
    <property type="match status" value="1"/>
</dbReference>
<dbReference type="CDD" id="cd00130">
    <property type="entry name" value="PAS"/>
    <property type="match status" value="1"/>
</dbReference>
<dbReference type="NCBIfam" id="TIGR00254">
    <property type="entry name" value="GGDEF"/>
    <property type="match status" value="1"/>
</dbReference>
<dbReference type="PROSITE" id="PS50113">
    <property type="entry name" value="PAC"/>
    <property type="match status" value="1"/>
</dbReference>
<dbReference type="InterPro" id="IPR029016">
    <property type="entry name" value="GAF-like_dom_sf"/>
</dbReference>
<dbReference type="EMBL" id="WLYX01000001">
    <property type="protein sequence ID" value="MTD33865.1"/>
    <property type="molecule type" value="Genomic_DNA"/>
</dbReference>
<dbReference type="Gene3D" id="3.30.450.40">
    <property type="match status" value="1"/>
</dbReference>
<dbReference type="SUPFAM" id="SSF55785">
    <property type="entry name" value="PYP-like sensor domain (PAS domain)"/>
    <property type="match status" value="1"/>
</dbReference>
<dbReference type="InterPro" id="IPR029787">
    <property type="entry name" value="Nucleotide_cyclase"/>
</dbReference>
<evidence type="ECO:0000259" key="3">
    <source>
        <dbReference type="PROSITE" id="PS50887"/>
    </source>
</evidence>
<dbReference type="PANTHER" id="PTHR46663:SF2">
    <property type="entry name" value="GGDEF DOMAIN-CONTAINING PROTEIN"/>
    <property type="match status" value="1"/>
</dbReference>
<dbReference type="PROSITE" id="PS50887">
    <property type="entry name" value="GGDEF"/>
    <property type="match status" value="1"/>
</dbReference>
<dbReference type="SUPFAM" id="SSF55781">
    <property type="entry name" value="GAF domain-like"/>
    <property type="match status" value="1"/>
</dbReference>
<dbReference type="SMART" id="SM00065">
    <property type="entry name" value="GAF"/>
    <property type="match status" value="1"/>
</dbReference>
<dbReference type="Proteomes" id="UP000446658">
    <property type="component" value="Unassembled WGS sequence"/>
</dbReference>
<dbReference type="InterPro" id="IPR000014">
    <property type="entry name" value="PAS"/>
</dbReference>